<accession>A0A944H7Y5</accession>
<dbReference type="Pfam" id="PF03626">
    <property type="entry name" value="COX4_pro"/>
    <property type="match status" value="1"/>
</dbReference>
<keyword evidence="5 6" id="KW-0472">Membrane</keyword>
<evidence type="ECO:0000313" key="7">
    <source>
        <dbReference type="EMBL" id="MBT0961733.1"/>
    </source>
</evidence>
<dbReference type="GO" id="GO:0005886">
    <property type="term" value="C:plasma membrane"/>
    <property type="evidence" value="ECO:0007669"/>
    <property type="project" value="UniProtKB-SubCell"/>
</dbReference>
<evidence type="ECO:0000256" key="4">
    <source>
        <dbReference type="ARBA" id="ARBA00022989"/>
    </source>
</evidence>
<organism evidence="7 8">
    <name type="scientific">Denitromonas iodatirespirans</name>
    <dbReference type="NCBI Taxonomy" id="2795389"/>
    <lineage>
        <taxon>Bacteria</taxon>
        <taxon>Pseudomonadati</taxon>
        <taxon>Pseudomonadota</taxon>
        <taxon>Betaproteobacteria</taxon>
        <taxon>Rhodocyclales</taxon>
        <taxon>Zoogloeaceae</taxon>
        <taxon>Denitromonas</taxon>
    </lineage>
</organism>
<proteinExistence type="predicted"/>
<comment type="subcellular location">
    <subcellularLocation>
        <location evidence="1">Cell membrane</location>
        <topology evidence="1">Multi-pass membrane protein</topology>
    </subcellularLocation>
</comment>
<dbReference type="InterPro" id="IPR005171">
    <property type="entry name" value="Cyt_c_oxidase_su4_prok"/>
</dbReference>
<keyword evidence="2" id="KW-1003">Cell membrane</keyword>
<comment type="caution">
    <text evidence="7">The sequence shown here is derived from an EMBL/GenBank/DDBJ whole genome shotgun (WGS) entry which is preliminary data.</text>
</comment>
<evidence type="ECO:0000256" key="1">
    <source>
        <dbReference type="ARBA" id="ARBA00004651"/>
    </source>
</evidence>
<dbReference type="AlphaFoldDB" id="A0A944H7Y5"/>
<dbReference type="EMBL" id="JAEKFT010000010">
    <property type="protein sequence ID" value="MBT0961733.1"/>
    <property type="molecule type" value="Genomic_DNA"/>
</dbReference>
<feature type="transmembrane region" description="Helical" evidence="6">
    <location>
        <begin position="12"/>
        <end position="31"/>
    </location>
</feature>
<keyword evidence="3 6" id="KW-0812">Transmembrane</keyword>
<dbReference type="Proteomes" id="UP000694660">
    <property type="component" value="Unassembled WGS sequence"/>
</dbReference>
<feature type="transmembrane region" description="Helical" evidence="6">
    <location>
        <begin position="68"/>
        <end position="90"/>
    </location>
</feature>
<gene>
    <name evidence="7" type="ORF">I8J34_11180</name>
</gene>
<feature type="transmembrane region" description="Helical" evidence="6">
    <location>
        <begin position="37"/>
        <end position="56"/>
    </location>
</feature>
<reference evidence="8" key="1">
    <citation type="journal article" date="2022" name="ISME J.">
        <title>Genetic and phylogenetic analysis of dissimilatory iodate-reducing bacteria identifies potential niches across the world's oceans.</title>
        <authorList>
            <person name="Reyes-Umana V."/>
            <person name="Henning Z."/>
            <person name="Lee K."/>
            <person name="Barnum T.P."/>
            <person name="Coates J.D."/>
        </authorList>
    </citation>
    <scope>NUCLEOTIDE SEQUENCE [LARGE SCALE GENOMIC DNA]</scope>
    <source>
        <strain evidence="8">IR12</strain>
    </source>
</reference>
<evidence type="ECO:0000256" key="3">
    <source>
        <dbReference type="ARBA" id="ARBA00022692"/>
    </source>
</evidence>
<evidence type="ECO:0000256" key="5">
    <source>
        <dbReference type="ARBA" id="ARBA00023136"/>
    </source>
</evidence>
<name>A0A944H7Y5_DENI1</name>
<evidence type="ECO:0000256" key="6">
    <source>
        <dbReference type="SAM" id="Phobius"/>
    </source>
</evidence>
<dbReference type="RefSeq" id="WP_214361486.1">
    <property type="nucleotide sequence ID" value="NZ_JAEKFT010000010.1"/>
</dbReference>
<keyword evidence="4 6" id="KW-1133">Transmembrane helix</keyword>
<protein>
    <submittedName>
        <fullName evidence="7">Cytochrome C oxidase subunit IV family protein</fullName>
    </submittedName>
</protein>
<sequence>MNPIIPARKLDLAYAVLVVATVATWLIGEWWEGHDVLLVVMAGMLTLTFIKCRLVILDFMALRPVKFFWRGIVIGWVVLVLGLISLAYLISLP</sequence>
<evidence type="ECO:0000313" key="8">
    <source>
        <dbReference type="Proteomes" id="UP000694660"/>
    </source>
</evidence>
<keyword evidence="8" id="KW-1185">Reference proteome</keyword>
<evidence type="ECO:0000256" key="2">
    <source>
        <dbReference type="ARBA" id="ARBA00022475"/>
    </source>
</evidence>